<name>A0ABU2F8W0_9EURY</name>
<dbReference type="EMBL" id="JAMQON010000001">
    <property type="protein sequence ID" value="MDS0258720.1"/>
    <property type="molecule type" value="Genomic_DNA"/>
</dbReference>
<evidence type="ECO:0000313" key="2">
    <source>
        <dbReference type="EMBL" id="MDS0258720.1"/>
    </source>
</evidence>
<protein>
    <submittedName>
        <fullName evidence="2">Uncharacterized protein</fullName>
    </submittedName>
</protein>
<comment type="caution">
    <text evidence="2">The sequence shown here is derived from an EMBL/GenBank/DDBJ whole genome shotgun (WGS) entry which is preliminary data.</text>
</comment>
<feature type="region of interest" description="Disordered" evidence="1">
    <location>
        <begin position="46"/>
        <end position="72"/>
    </location>
</feature>
<gene>
    <name evidence="2" type="ORF">NDI56_04765</name>
</gene>
<evidence type="ECO:0000256" key="1">
    <source>
        <dbReference type="SAM" id="MobiDB-lite"/>
    </source>
</evidence>
<accession>A0ABU2F8W0</accession>
<dbReference type="RefSeq" id="WP_310918282.1">
    <property type="nucleotide sequence ID" value="NZ_JAMQON010000001.1"/>
</dbReference>
<keyword evidence="3" id="KW-1185">Reference proteome</keyword>
<proteinExistence type="predicted"/>
<sequence length="101" mass="11140">MSDGDREIIEAGPVSGQSLCPDITIGWRAYRQDLNLMDARSKEHFDSTVASHDGGRKIDGAVQESNPRVPEEGTLRLDGRRRMVGHREIGGGWTAAPIKRK</sequence>
<evidence type="ECO:0000313" key="3">
    <source>
        <dbReference type="Proteomes" id="UP001259659"/>
    </source>
</evidence>
<dbReference type="Proteomes" id="UP001259659">
    <property type="component" value="Unassembled WGS sequence"/>
</dbReference>
<organism evidence="2 3">
    <name type="scientific">Haloarcula saliterrae</name>
    <dbReference type="NCBI Taxonomy" id="2950534"/>
    <lineage>
        <taxon>Archaea</taxon>
        <taxon>Methanobacteriati</taxon>
        <taxon>Methanobacteriota</taxon>
        <taxon>Stenosarchaea group</taxon>
        <taxon>Halobacteria</taxon>
        <taxon>Halobacteriales</taxon>
        <taxon>Haloarculaceae</taxon>
        <taxon>Haloarcula</taxon>
    </lineage>
</organism>
<reference evidence="2 3" key="1">
    <citation type="submission" date="2022-06" db="EMBL/GenBank/DDBJ databases">
        <title>Haloarcula sp. a new haloarchaeum isolate from saline soil.</title>
        <authorList>
            <person name="Strakova D."/>
            <person name="Galisteo C."/>
            <person name="Sanchez-Porro C."/>
            <person name="Ventosa A."/>
        </authorList>
    </citation>
    <scope>NUCLEOTIDE SEQUENCE [LARGE SCALE GENOMIC DNA]</scope>
    <source>
        <strain evidence="2 3">S1CR25-12</strain>
    </source>
</reference>